<accession>A0ABW9IPD0</accession>
<feature type="transmembrane region" description="Helical" evidence="3">
    <location>
        <begin position="85"/>
        <end position="108"/>
    </location>
</feature>
<comment type="caution">
    <text evidence="4">The sequence shown here is derived from an EMBL/GenBank/DDBJ whole genome shotgun (WGS) entry which is preliminary data.</text>
</comment>
<dbReference type="EMBL" id="JBJVNE010000014">
    <property type="protein sequence ID" value="MFM9649797.1"/>
    <property type="molecule type" value="Genomic_DNA"/>
</dbReference>
<sequence>MADDVTITVHVRDLTGPGFNSVSRNLNQLQRQANAMGGSLRVVGGQLGTLSNQASSAGQSLGGGMGLKGQAIGVAGVLGTTLLPAIGALSPMLFGFAAVGGAAALAMGDLKKEAKKLKPEYEALQKVASKAVMPGVKRAMDDVKGAMKGLQPVIKIGGEAFGTFVERAAKFANSPAFQSSLLKNVEMGSKFFGDMTGSVLDFTQAFLDFGTKSQPTLDAFQNLFGGVLDTGLPDMFKELEQGIGGSADFIDGLAGFLNGSLLPAIGKIAGAWAETFGPHAEQVLRTLGGAVEGFAMIFSGAMEGLQPLASVFTDGLRALNDVGAIAFSVLGDLAGLLGGALLGALTDVSGGDALGGLTDQFRGFSNWVQENQTGIRLAFTMIAIGIIDMTSAGLEMLPLLSGGFKTFAEMAITALGALLAVLATTFADVPVIGDKFKGLLTDFTEVSGGWLSNLDTMQNGITDFAAAAEPRLSRAKLTLSVEQAQTNLASIKRQLLDPELTKERKAELTAQKDVAERILAAARKQLKEFDNEEAEAKLSADPSAFFGTVNSVNGTRLAGKSVRVAANTAAFYSAVGGISGRVLGTSYINVKYRQAEASLQKPFKSANGGRVPGYASGGDVQFAPDGLLSGPGTGRSDDILAMFASGAVGRVSTTEYVVNAASTKKYLPLLEAINQNKLPGFASGGLTSGQLKGLSAPSDVAGLKGTLGEVRTRIKEKTAGRTESRLLNVLDAVGKKLVVHERALTSVNASLSKAKDKLNSLTTASAQMATSVKAGILSASNITRGTSGGGLTTVRSIMGGLTASRDKASALSGALSGLRGKGLSASLLQQIADAGIEGGGLETAGALMSASSSEIGSINNLQSQINASATSAGRTTADHMYATAIKQQTVSVNKLQASQDRLERTMAALAKSLDKTLGKAIGKKSAGGIVGAAASGGIRGGLTWVGEQEPELLDLPVGSRVWSGPDSRRKAREMSAPWASMLNTPRRGPVASASAASGRPEPVVVELRSSGSEVDEFLLLMLRRAINNRGGNAQFVLTGRRQP</sequence>
<proteinExistence type="predicted"/>
<feature type="transmembrane region" description="Helical" evidence="3">
    <location>
        <begin position="406"/>
        <end position="427"/>
    </location>
</feature>
<feature type="transmembrane region" description="Helical" evidence="3">
    <location>
        <begin position="322"/>
        <end position="345"/>
    </location>
</feature>
<dbReference type="RefSeq" id="WP_409097709.1">
    <property type="nucleotide sequence ID" value="NZ_JBJVNE010000014.1"/>
</dbReference>
<keyword evidence="3" id="KW-0812">Transmembrane</keyword>
<evidence type="ECO:0000256" key="1">
    <source>
        <dbReference type="SAM" id="Coils"/>
    </source>
</evidence>
<evidence type="ECO:0000313" key="4">
    <source>
        <dbReference type="EMBL" id="MFM9649797.1"/>
    </source>
</evidence>
<keyword evidence="5" id="KW-1185">Reference proteome</keyword>
<keyword evidence="1" id="KW-0175">Coiled coil</keyword>
<keyword evidence="3" id="KW-1133">Transmembrane helix</keyword>
<gene>
    <name evidence="4" type="ORF">ACKI1S_27075</name>
</gene>
<feature type="region of interest" description="Disordered" evidence="2">
    <location>
        <begin position="963"/>
        <end position="999"/>
    </location>
</feature>
<evidence type="ECO:0000256" key="2">
    <source>
        <dbReference type="SAM" id="MobiDB-lite"/>
    </source>
</evidence>
<evidence type="ECO:0000256" key="3">
    <source>
        <dbReference type="SAM" id="Phobius"/>
    </source>
</evidence>
<dbReference type="Proteomes" id="UP001631993">
    <property type="component" value="Unassembled WGS sequence"/>
</dbReference>
<evidence type="ECO:0000313" key="5">
    <source>
        <dbReference type="Proteomes" id="UP001631993"/>
    </source>
</evidence>
<name>A0ABW9IPD0_STRGJ</name>
<reference evidence="4 5" key="1">
    <citation type="submission" date="2024-12" db="EMBL/GenBank/DDBJ databases">
        <title>Forecasting of Potato common scab and diversities of Pathogenic streptomyces spp. in china.</title>
        <authorList>
            <person name="Handique U."/>
            <person name="Wu J."/>
        </authorList>
    </citation>
    <scope>NUCLEOTIDE SEQUENCE [LARGE SCALE GENOMIC DNA]</scope>
    <source>
        <strain evidence="4 5">ZRIMU1585</strain>
    </source>
</reference>
<evidence type="ECO:0008006" key="6">
    <source>
        <dbReference type="Google" id="ProtNLM"/>
    </source>
</evidence>
<organism evidence="4 5">
    <name type="scientific">Streptomyces galilaeus</name>
    <dbReference type="NCBI Taxonomy" id="33899"/>
    <lineage>
        <taxon>Bacteria</taxon>
        <taxon>Bacillati</taxon>
        <taxon>Actinomycetota</taxon>
        <taxon>Actinomycetes</taxon>
        <taxon>Kitasatosporales</taxon>
        <taxon>Streptomycetaceae</taxon>
        <taxon>Streptomyces</taxon>
    </lineage>
</organism>
<keyword evidence="3" id="KW-0472">Membrane</keyword>
<feature type="coiled-coil region" evidence="1">
    <location>
        <begin position="474"/>
        <end position="539"/>
    </location>
</feature>
<feature type="transmembrane region" description="Helical" evidence="3">
    <location>
        <begin position="374"/>
        <end position="394"/>
    </location>
</feature>
<protein>
    <recommendedName>
        <fullName evidence="6">Phage tail protein</fullName>
    </recommendedName>
</protein>